<dbReference type="GO" id="GO:0005739">
    <property type="term" value="C:mitochondrion"/>
    <property type="evidence" value="ECO:0007669"/>
    <property type="project" value="TreeGrafter"/>
</dbReference>
<name>A0AAJ0A917_9PEZI</name>
<evidence type="ECO:0000256" key="6">
    <source>
        <dbReference type="PIRSR" id="PIRSR006468-1"/>
    </source>
</evidence>
<evidence type="ECO:0000313" key="9">
    <source>
        <dbReference type="EMBL" id="KAK1657232.1"/>
    </source>
</evidence>
<evidence type="ECO:0000313" key="10">
    <source>
        <dbReference type="Proteomes" id="UP001224890"/>
    </source>
</evidence>
<comment type="caution">
    <text evidence="9">The sequence shown here is derived from an EMBL/GenBank/DDBJ whole genome shotgun (WGS) entry which is preliminary data.</text>
</comment>
<dbReference type="AlphaFoldDB" id="A0AAJ0A917"/>
<dbReference type="SUPFAM" id="SSF56752">
    <property type="entry name" value="D-aminoacid aminotransferase-like PLP-dependent enzymes"/>
    <property type="match status" value="1"/>
</dbReference>
<dbReference type="PIRSF" id="PIRSF006468">
    <property type="entry name" value="BCAT1"/>
    <property type="match status" value="1"/>
</dbReference>
<dbReference type="Gene3D" id="3.20.10.10">
    <property type="entry name" value="D-amino Acid Aminotransferase, subunit A, domain 2"/>
    <property type="match status" value="1"/>
</dbReference>
<dbReference type="PANTHER" id="PTHR11825">
    <property type="entry name" value="SUBGROUP IIII AMINOTRANSFERASE"/>
    <property type="match status" value="1"/>
</dbReference>
<evidence type="ECO:0000256" key="7">
    <source>
        <dbReference type="SAM" id="MobiDB-lite"/>
    </source>
</evidence>
<comment type="similarity">
    <text evidence="2">Belongs to the class-IV pyridoxal-phosphate-dependent aminotransferase family.</text>
</comment>
<dbReference type="GO" id="GO:0009098">
    <property type="term" value="P:L-leucine biosynthetic process"/>
    <property type="evidence" value="ECO:0007669"/>
    <property type="project" value="TreeGrafter"/>
</dbReference>
<dbReference type="PANTHER" id="PTHR11825:SF69">
    <property type="entry name" value="BRANCHED-CHAIN-AMINO-ACID AMINOTRANSFERASE"/>
    <property type="match status" value="1"/>
</dbReference>
<feature type="modified residue" description="N6-(pyridoxal phosphate)lysine" evidence="6">
    <location>
        <position position="194"/>
    </location>
</feature>
<evidence type="ECO:0000256" key="4">
    <source>
        <dbReference type="ARBA" id="ARBA00022679"/>
    </source>
</evidence>
<organism evidence="9 10">
    <name type="scientific">Colletotrichum godetiae</name>
    <dbReference type="NCBI Taxonomy" id="1209918"/>
    <lineage>
        <taxon>Eukaryota</taxon>
        <taxon>Fungi</taxon>
        <taxon>Dikarya</taxon>
        <taxon>Ascomycota</taxon>
        <taxon>Pezizomycotina</taxon>
        <taxon>Sordariomycetes</taxon>
        <taxon>Hypocreomycetidae</taxon>
        <taxon>Glomerellales</taxon>
        <taxon>Glomerellaceae</taxon>
        <taxon>Colletotrichum</taxon>
        <taxon>Colletotrichum acutatum species complex</taxon>
    </lineage>
</organism>
<feature type="region of interest" description="Disordered" evidence="7">
    <location>
        <begin position="1"/>
        <end position="31"/>
    </location>
</feature>
<evidence type="ECO:0000256" key="8">
    <source>
        <dbReference type="SAM" id="Phobius"/>
    </source>
</evidence>
<keyword evidence="5" id="KW-0663">Pyridoxal phosphate</keyword>
<sequence>MSLQSQSPTPKQLDASKISLVRSSNERPIPQHGSKELWAQNMCSDHIAPLIRPFGNLSISPAASCLNYATQCFEGMKVYRGFNGKLRLFRPDCNAKRLVSSAQRAALPSFDEGALMCNTGWLPKEAAGRFLYIRPSLVGTDEQIEATLYIIMFPWPDFSTETPPGIIRSRLGPRLCVSAGDTIRAWPGGFGYAKVGANYGTTFRAHGQALSLGFDQILWIFGPDCLITEAGASNFFAVIRNAATNRTELLKAPLTENLILDGVTKRSVLELFRSRLSDELGIVERNFTMHELIEDGRLLETFVSGTVFFITAVFLIHFLGRDLLMPDVDEQNTKCYASAIKGWLRGIQYGEEDHEWRVVIDEGLENASQ</sequence>
<evidence type="ECO:0000256" key="5">
    <source>
        <dbReference type="ARBA" id="ARBA00022898"/>
    </source>
</evidence>
<dbReference type="InterPro" id="IPR043132">
    <property type="entry name" value="BCAT-like_C"/>
</dbReference>
<evidence type="ECO:0000256" key="2">
    <source>
        <dbReference type="ARBA" id="ARBA00009320"/>
    </source>
</evidence>
<proteinExistence type="inferred from homology"/>
<dbReference type="GO" id="GO:0009099">
    <property type="term" value="P:L-valine biosynthetic process"/>
    <property type="evidence" value="ECO:0007669"/>
    <property type="project" value="TreeGrafter"/>
</dbReference>
<dbReference type="Pfam" id="PF01063">
    <property type="entry name" value="Aminotran_4"/>
    <property type="match status" value="1"/>
</dbReference>
<dbReference type="RefSeq" id="XP_060421996.1">
    <property type="nucleotide sequence ID" value="XM_060580886.1"/>
</dbReference>
<dbReference type="InterPro" id="IPR001544">
    <property type="entry name" value="Aminotrans_IV"/>
</dbReference>
<evidence type="ECO:0000256" key="1">
    <source>
        <dbReference type="ARBA" id="ARBA00001933"/>
    </source>
</evidence>
<gene>
    <name evidence="9" type="ORF">BDP55DRAFT_762082</name>
</gene>
<keyword evidence="8" id="KW-0812">Transmembrane</keyword>
<comment type="cofactor">
    <cofactor evidence="1">
        <name>pyridoxal 5'-phosphate</name>
        <dbReference type="ChEBI" id="CHEBI:597326"/>
    </cofactor>
</comment>
<dbReference type="GeneID" id="85465412"/>
<dbReference type="GO" id="GO:0004084">
    <property type="term" value="F:branched-chain-amino-acid transaminase activity"/>
    <property type="evidence" value="ECO:0007669"/>
    <property type="project" value="InterPro"/>
</dbReference>
<reference evidence="9" key="1">
    <citation type="submission" date="2021-06" db="EMBL/GenBank/DDBJ databases">
        <title>Comparative genomics, transcriptomics and evolutionary studies reveal genomic signatures of adaptation to plant cell wall in hemibiotrophic fungi.</title>
        <authorList>
            <consortium name="DOE Joint Genome Institute"/>
            <person name="Baroncelli R."/>
            <person name="Diaz J.F."/>
            <person name="Benocci T."/>
            <person name="Peng M."/>
            <person name="Battaglia E."/>
            <person name="Haridas S."/>
            <person name="Andreopoulos W."/>
            <person name="Labutti K."/>
            <person name="Pangilinan J."/>
            <person name="Floch G.L."/>
            <person name="Makela M.R."/>
            <person name="Henrissat B."/>
            <person name="Grigoriev I.V."/>
            <person name="Crouch J.A."/>
            <person name="De Vries R.P."/>
            <person name="Sukno S.A."/>
            <person name="Thon M.R."/>
        </authorList>
    </citation>
    <scope>NUCLEOTIDE SEQUENCE</scope>
    <source>
        <strain evidence="9">CBS 193.32</strain>
    </source>
</reference>
<keyword evidence="3 9" id="KW-0032">Aminotransferase</keyword>
<dbReference type="Gene3D" id="3.30.470.10">
    <property type="match status" value="1"/>
</dbReference>
<dbReference type="InterPro" id="IPR036038">
    <property type="entry name" value="Aminotransferase-like"/>
</dbReference>
<dbReference type="InterPro" id="IPR005786">
    <property type="entry name" value="B_amino_transII"/>
</dbReference>
<feature type="compositionally biased region" description="Polar residues" evidence="7">
    <location>
        <begin position="1"/>
        <end position="10"/>
    </location>
</feature>
<keyword evidence="8" id="KW-0472">Membrane</keyword>
<protein>
    <submittedName>
        <fullName evidence="9">Aminotransferase</fullName>
    </submittedName>
</protein>
<keyword evidence="4" id="KW-0808">Transferase</keyword>
<evidence type="ECO:0000256" key="3">
    <source>
        <dbReference type="ARBA" id="ARBA00022576"/>
    </source>
</evidence>
<feature type="transmembrane region" description="Helical" evidence="8">
    <location>
        <begin position="298"/>
        <end position="319"/>
    </location>
</feature>
<dbReference type="EMBL" id="JAHMHR010000099">
    <property type="protein sequence ID" value="KAK1657232.1"/>
    <property type="molecule type" value="Genomic_DNA"/>
</dbReference>
<dbReference type="InterPro" id="IPR043131">
    <property type="entry name" value="BCAT-like_N"/>
</dbReference>
<keyword evidence="10" id="KW-1185">Reference proteome</keyword>
<keyword evidence="8" id="KW-1133">Transmembrane helix</keyword>
<dbReference type="Proteomes" id="UP001224890">
    <property type="component" value="Unassembled WGS sequence"/>
</dbReference>
<accession>A0AAJ0A917</accession>